<accession>A0ACC1T4M9</accession>
<evidence type="ECO:0000313" key="1">
    <source>
        <dbReference type="EMBL" id="KAJ3552938.1"/>
    </source>
</evidence>
<gene>
    <name evidence="1" type="ORF">NM688_g3887</name>
</gene>
<protein>
    <submittedName>
        <fullName evidence="1">Uncharacterized protein</fullName>
    </submittedName>
</protein>
<dbReference type="EMBL" id="JANHOG010000598">
    <property type="protein sequence ID" value="KAJ3552938.1"/>
    <property type="molecule type" value="Genomic_DNA"/>
</dbReference>
<reference evidence="1" key="1">
    <citation type="submission" date="2022-07" db="EMBL/GenBank/DDBJ databases">
        <title>Genome Sequence of Phlebia brevispora.</title>
        <authorList>
            <person name="Buettner E."/>
        </authorList>
    </citation>
    <scope>NUCLEOTIDE SEQUENCE</scope>
    <source>
        <strain evidence="1">MPL23</strain>
    </source>
</reference>
<evidence type="ECO:0000313" key="2">
    <source>
        <dbReference type="Proteomes" id="UP001148662"/>
    </source>
</evidence>
<dbReference type="Proteomes" id="UP001148662">
    <property type="component" value="Unassembled WGS sequence"/>
</dbReference>
<sequence>MAVIVTWLKTYRHIREAAAAGVSVGISETLLQYGALYFAVLCVVSLIGGLIALVPRFQAGTPLGSFTSTLPNVVLSRFLINLRQVDSTDRSSPGTTRPSQFSALNFHAPSSIIGNLGEPLTDGEEDLHNEENDNIGSCEDCTITVAESGDDKGTSDTPAINSGGIEEVCLPFRPTTGIVTMCSDNYRLLVAVTVTYASAWRSMVLWDEYGS</sequence>
<name>A0ACC1T4M9_9APHY</name>
<comment type="caution">
    <text evidence="1">The sequence shown here is derived from an EMBL/GenBank/DDBJ whole genome shotgun (WGS) entry which is preliminary data.</text>
</comment>
<proteinExistence type="predicted"/>
<organism evidence="1 2">
    <name type="scientific">Phlebia brevispora</name>
    <dbReference type="NCBI Taxonomy" id="194682"/>
    <lineage>
        <taxon>Eukaryota</taxon>
        <taxon>Fungi</taxon>
        <taxon>Dikarya</taxon>
        <taxon>Basidiomycota</taxon>
        <taxon>Agaricomycotina</taxon>
        <taxon>Agaricomycetes</taxon>
        <taxon>Polyporales</taxon>
        <taxon>Meruliaceae</taxon>
        <taxon>Phlebia</taxon>
    </lineage>
</organism>
<keyword evidence="2" id="KW-1185">Reference proteome</keyword>